<evidence type="ECO:0000313" key="6">
    <source>
        <dbReference type="Proteomes" id="UP000054937"/>
    </source>
</evidence>
<dbReference type="InParanoid" id="A0A0V0R6E8"/>
<dbReference type="InterPro" id="IPR011146">
    <property type="entry name" value="HIT-like"/>
</dbReference>
<evidence type="ECO:0000256" key="1">
    <source>
        <dbReference type="PIRSR" id="PIRSR601310-1"/>
    </source>
</evidence>
<dbReference type="OrthoDB" id="672793at2759"/>
<dbReference type="FunFam" id="3.30.428.10:FF:000005">
    <property type="entry name" value="Histidine triad nucleotide-binding protein 1"/>
    <property type="match status" value="1"/>
</dbReference>
<dbReference type="CDD" id="cd01276">
    <property type="entry name" value="PKCI_related"/>
    <property type="match status" value="1"/>
</dbReference>
<proteinExistence type="predicted"/>
<organism evidence="5 6">
    <name type="scientific">Pseudocohnilembus persalinus</name>
    <name type="common">Ciliate</name>
    <dbReference type="NCBI Taxonomy" id="266149"/>
    <lineage>
        <taxon>Eukaryota</taxon>
        <taxon>Sar</taxon>
        <taxon>Alveolata</taxon>
        <taxon>Ciliophora</taxon>
        <taxon>Intramacronucleata</taxon>
        <taxon>Oligohymenophorea</taxon>
        <taxon>Scuticociliatia</taxon>
        <taxon>Philasterida</taxon>
        <taxon>Pseudocohnilembidae</taxon>
        <taxon>Pseudocohnilembus</taxon>
    </lineage>
</organism>
<feature type="active site" description="Tele-AMP-histidine intermediate" evidence="1">
    <location>
        <position position="104"/>
    </location>
</feature>
<dbReference type="InterPro" id="IPR036265">
    <property type="entry name" value="HIT-like_sf"/>
</dbReference>
<dbReference type="PROSITE" id="PS00892">
    <property type="entry name" value="HIT_1"/>
    <property type="match status" value="1"/>
</dbReference>
<feature type="domain" description="HIT" evidence="4">
    <location>
        <begin position="8"/>
        <end position="122"/>
    </location>
</feature>
<dbReference type="SUPFAM" id="SSF54197">
    <property type="entry name" value="HIT-like"/>
    <property type="match status" value="1"/>
</dbReference>
<name>A0A0V0R6E8_PSEPJ</name>
<dbReference type="PROSITE" id="PS51084">
    <property type="entry name" value="HIT_2"/>
    <property type="match status" value="1"/>
</dbReference>
<protein>
    <submittedName>
        <fullName evidence="5">HIT-like domain</fullName>
    </submittedName>
</protein>
<evidence type="ECO:0000313" key="5">
    <source>
        <dbReference type="EMBL" id="KRX10066.1"/>
    </source>
</evidence>
<dbReference type="Gene3D" id="3.30.428.10">
    <property type="entry name" value="HIT-like"/>
    <property type="match status" value="1"/>
</dbReference>
<evidence type="ECO:0000256" key="2">
    <source>
        <dbReference type="PIRSR" id="PIRSR601310-3"/>
    </source>
</evidence>
<dbReference type="InterPro" id="IPR019808">
    <property type="entry name" value="Histidine_triad_CS"/>
</dbReference>
<comment type="caution">
    <text evidence="5">The sequence shown here is derived from an EMBL/GenBank/DDBJ whole genome shotgun (WGS) entry which is preliminary data.</text>
</comment>
<feature type="short sequence motif" description="Histidine triad motif" evidence="2 3">
    <location>
        <begin position="102"/>
        <end position="106"/>
    </location>
</feature>
<dbReference type="InterPro" id="IPR001310">
    <property type="entry name" value="Histidine_triad_HIT"/>
</dbReference>
<dbReference type="PANTHER" id="PTHR23089">
    <property type="entry name" value="HISTIDINE TRIAD HIT PROTEIN"/>
    <property type="match status" value="1"/>
</dbReference>
<accession>A0A0V0R6E8</accession>
<dbReference type="AlphaFoldDB" id="A0A0V0R6E8"/>
<dbReference type="FunCoup" id="A0A0V0R6E8">
    <property type="interactions" value="193"/>
</dbReference>
<gene>
    <name evidence="5" type="ORF">PPERSA_08469</name>
</gene>
<dbReference type="GO" id="GO:0003824">
    <property type="term" value="F:catalytic activity"/>
    <property type="evidence" value="ECO:0007669"/>
    <property type="project" value="InterPro"/>
</dbReference>
<evidence type="ECO:0000259" key="4">
    <source>
        <dbReference type="PROSITE" id="PS51084"/>
    </source>
</evidence>
<dbReference type="EMBL" id="LDAU01000040">
    <property type="protein sequence ID" value="KRX10066.1"/>
    <property type="molecule type" value="Genomic_DNA"/>
</dbReference>
<keyword evidence="6" id="KW-1185">Reference proteome</keyword>
<evidence type="ECO:0000256" key="3">
    <source>
        <dbReference type="PROSITE-ProRule" id="PRU00464"/>
    </source>
</evidence>
<dbReference type="Pfam" id="PF01230">
    <property type="entry name" value="HIT"/>
    <property type="match status" value="1"/>
</dbReference>
<dbReference type="Proteomes" id="UP000054937">
    <property type="component" value="Unassembled WGS sequence"/>
</dbReference>
<sequence>MAEQEVTLFDKIVRKEIPANIIYEDDICLAFRDISPQAPVHVILIPKDRNGLTQLSKAEEKHKDLLGHLMIAAAKVANQEKLEKGWRLVINDGPEGCQSIYHIHLHILGGTQLTWPPGTPGKGNPNEGPSQ</sequence>
<dbReference type="PRINTS" id="PR00332">
    <property type="entry name" value="HISTRIAD"/>
</dbReference>
<dbReference type="OMA" id="YRVVMNC"/>
<reference evidence="5 6" key="1">
    <citation type="journal article" date="2015" name="Sci. Rep.">
        <title>Genome of the facultative scuticociliatosis pathogen Pseudocohnilembus persalinus provides insight into its virulence through horizontal gene transfer.</title>
        <authorList>
            <person name="Xiong J."/>
            <person name="Wang G."/>
            <person name="Cheng J."/>
            <person name="Tian M."/>
            <person name="Pan X."/>
            <person name="Warren A."/>
            <person name="Jiang C."/>
            <person name="Yuan D."/>
            <person name="Miao W."/>
        </authorList>
    </citation>
    <scope>NUCLEOTIDE SEQUENCE [LARGE SCALE GENOMIC DNA]</scope>
    <source>
        <strain evidence="5">36N120E</strain>
    </source>
</reference>